<feature type="transmembrane region" description="Helical" evidence="8">
    <location>
        <begin position="48"/>
        <end position="68"/>
    </location>
</feature>
<dbReference type="Proteomes" id="UP001623591">
    <property type="component" value="Unassembled WGS sequence"/>
</dbReference>
<dbReference type="InterPro" id="IPR011701">
    <property type="entry name" value="MFS"/>
</dbReference>
<dbReference type="RefSeq" id="WP_406768062.1">
    <property type="nucleotide sequence ID" value="NZ_JBJHZZ010000001.1"/>
</dbReference>
<dbReference type="Gene3D" id="1.20.1250.20">
    <property type="entry name" value="MFS general substrate transporter like domains"/>
    <property type="match status" value="1"/>
</dbReference>
<feature type="transmembrane region" description="Helical" evidence="8">
    <location>
        <begin position="283"/>
        <end position="305"/>
    </location>
</feature>
<dbReference type="PANTHER" id="PTHR43271">
    <property type="entry name" value="BLL2771 PROTEIN"/>
    <property type="match status" value="1"/>
</dbReference>
<accession>A0ABW8SYT0</accession>
<dbReference type="PANTHER" id="PTHR43271:SF1">
    <property type="entry name" value="INNER MEMBRANE TRANSPORT PROTEIN YNFM"/>
    <property type="match status" value="1"/>
</dbReference>
<dbReference type="PROSITE" id="PS50850">
    <property type="entry name" value="MFS"/>
    <property type="match status" value="1"/>
</dbReference>
<keyword evidence="6 8" id="KW-1133">Transmembrane helix</keyword>
<dbReference type="InterPro" id="IPR020846">
    <property type="entry name" value="MFS_dom"/>
</dbReference>
<evidence type="ECO:0000256" key="2">
    <source>
        <dbReference type="ARBA" id="ARBA00008335"/>
    </source>
</evidence>
<evidence type="ECO:0000259" key="9">
    <source>
        <dbReference type="PROSITE" id="PS50850"/>
    </source>
</evidence>
<sequence length="399" mass="43225">MSYIQKGSKDFKKTNIALFAGGFSTFAILYSTQPLLPYLAKEFHITPAVSSLSLSTATITLAVSLLIVGSLSEALGRKPIMTFSMFSASILAVLTGFAPNFHVLLALRILQGFVLSGLSAIAMAYLSEEIEEKSLGTAMGIYISGNSLGGMFGRIIIGIVTDIFNWRIALISVGVLSIVTSIIFVIELPKSKHFKPRTLEIKNLYKSLFNHLKNPSLLCLFGIGFLLLGSFVTLYNYIGFQLIAPPYSMSQTLVSFIFILYLMGTFSSTWMGRMADKHGQQKILFSALFIMFIGITITLSISLILKIVGVALLTFGFFGGHSIASSLVGRLASHDKAQAASLYLFFYYVGSSIGGTAGGTFFTLYGWNGVVGIIVCFIILALILLKILSSTKINITSGR</sequence>
<gene>
    <name evidence="10" type="ORF">ACJDUG_01280</name>
</gene>
<dbReference type="SUPFAM" id="SSF103473">
    <property type="entry name" value="MFS general substrate transporter"/>
    <property type="match status" value="1"/>
</dbReference>
<feature type="transmembrane region" description="Helical" evidence="8">
    <location>
        <begin position="217"/>
        <end position="238"/>
    </location>
</feature>
<dbReference type="CDD" id="cd17324">
    <property type="entry name" value="MFS_NepI_like"/>
    <property type="match status" value="1"/>
</dbReference>
<evidence type="ECO:0000256" key="7">
    <source>
        <dbReference type="ARBA" id="ARBA00023136"/>
    </source>
</evidence>
<comment type="similarity">
    <text evidence="2">Belongs to the major facilitator superfamily.</text>
</comment>
<evidence type="ECO:0000256" key="3">
    <source>
        <dbReference type="ARBA" id="ARBA00022448"/>
    </source>
</evidence>
<protein>
    <submittedName>
        <fullName evidence="10">MFS transporter</fullName>
    </submittedName>
</protein>
<dbReference type="EMBL" id="JBJHZZ010000001">
    <property type="protein sequence ID" value="MFL0245606.1"/>
    <property type="molecule type" value="Genomic_DNA"/>
</dbReference>
<evidence type="ECO:0000256" key="6">
    <source>
        <dbReference type="ARBA" id="ARBA00022989"/>
    </source>
</evidence>
<dbReference type="InterPro" id="IPR036259">
    <property type="entry name" value="MFS_trans_sf"/>
</dbReference>
<evidence type="ECO:0000256" key="8">
    <source>
        <dbReference type="SAM" id="Phobius"/>
    </source>
</evidence>
<keyword evidence="4" id="KW-1003">Cell membrane</keyword>
<feature type="transmembrane region" description="Helical" evidence="8">
    <location>
        <begin position="311"/>
        <end position="332"/>
    </location>
</feature>
<keyword evidence="3" id="KW-0813">Transport</keyword>
<keyword evidence="11" id="KW-1185">Reference proteome</keyword>
<keyword evidence="5 8" id="KW-0812">Transmembrane</keyword>
<keyword evidence="7 8" id="KW-0472">Membrane</keyword>
<feature type="transmembrane region" description="Helical" evidence="8">
    <location>
        <begin position="166"/>
        <end position="188"/>
    </location>
</feature>
<evidence type="ECO:0000256" key="1">
    <source>
        <dbReference type="ARBA" id="ARBA00004651"/>
    </source>
</evidence>
<feature type="domain" description="Major facilitator superfamily (MFS) profile" evidence="9">
    <location>
        <begin position="10"/>
        <end position="393"/>
    </location>
</feature>
<evidence type="ECO:0000256" key="5">
    <source>
        <dbReference type="ARBA" id="ARBA00022692"/>
    </source>
</evidence>
<feature type="transmembrane region" description="Helical" evidence="8">
    <location>
        <begin position="105"/>
        <end position="126"/>
    </location>
</feature>
<name>A0ABW8SYT0_9CLOT</name>
<feature type="transmembrane region" description="Helical" evidence="8">
    <location>
        <begin position="16"/>
        <end position="36"/>
    </location>
</feature>
<proteinExistence type="inferred from homology"/>
<feature type="transmembrane region" description="Helical" evidence="8">
    <location>
        <begin position="138"/>
        <end position="160"/>
    </location>
</feature>
<comment type="caution">
    <text evidence="10">The sequence shown here is derived from an EMBL/GenBank/DDBJ whole genome shotgun (WGS) entry which is preliminary data.</text>
</comment>
<evidence type="ECO:0000313" key="10">
    <source>
        <dbReference type="EMBL" id="MFL0245606.1"/>
    </source>
</evidence>
<feature type="transmembrane region" description="Helical" evidence="8">
    <location>
        <begin position="344"/>
        <end position="364"/>
    </location>
</feature>
<feature type="transmembrane region" description="Helical" evidence="8">
    <location>
        <begin position="80"/>
        <end position="99"/>
    </location>
</feature>
<evidence type="ECO:0000256" key="4">
    <source>
        <dbReference type="ARBA" id="ARBA00022475"/>
    </source>
</evidence>
<reference evidence="10 11" key="1">
    <citation type="submission" date="2024-11" db="EMBL/GenBank/DDBJ databases">
        <authorList>
            <person name="Heng Y.C."/>
            <person name="Lim A.C.H."/>
            <person name="Lee J.K.Y."/>
            <person name="Kittelmann S."/>
        </authorList>
    </citation>
    <scope>NUCLEOTIDE SEQUENCE [LARGE SCALE GENOMIC DNA]</scope>
    <source>
        <strain evidence="10 11">WILCCON 0185</strain>
    </source>
</reference>
<feature type="transmembrane region" description="Helical" evidence="8">
    <location>
        <begin position="250"/>
        <end position="271"/>
    </location>
</feature>
<evidence type="ECO:0000313" key="11">
    <source>
        <dbReference type="Proteomes" id="UP001623591"/>
    </source>
</evidence>
<comment type="subcellular location">
    <subcellularLocation>
        <location evidence="1">Cell membrane</location>
        <topology evidence="1">Multi-pass membrane protein</topology>
    </subcellularLocation>
</comment>
<organism evidence="10 11">
    <name type="scientific">Candidatus Clostridium stratigraminis</name>
    <dbReference type="NCBI Taxonomy" id="3381661"/>
    <lineage>
        <taxon>Bacteria</taxon>
        <taxon>Bacillati</taxon>
        <taxon>Bacillota</taxon>
        <taxon>Clostridia</taxon>
        <taxon>Eubacteriales</taxon>
        <taxon>Clostridiaceae</taxon>
        <taxon>Clostridium</taxon>
    </lineage>
</organism>
<feature type="transmembrane region" description="Helical" evidence="8">
    <location>
        <begin position="370"/>
        <end position="389"/>
    </location>
</feature>
<dbReference type="Pfam" id="PF07690">
    <property type="entry name" value="MFS_1"/>
    <property type="match status" value="1"/>
</dbReference>